<dbReference type="AlphaFoldDB" id="A0A2N7VRW0"/>
<sequence>MPHNDAEAMTSAPRVVLDSNVWIDILVFDDPATRPIHAALQRGLLCAVIDRRCLGELARVLDYPQFVARDVDKAAALASVAQLSTLEESAPVPADSAPLPKCKDRDDQKFLELAHAVNAAWLVSKDRALLRLNKRTARDFGIRIVEPAPFVAACLSGLPGLPGLPVATAVAPAIAIA</sequence>
<dbReference type="PANTHER" id="PTHR34610:SF3">
    <property type="entry name" value="SSL7007 PROTEIN"/>
    <property type="match status" value="1"/>
</dbReference>
<evidence type="ECO:0000259" key="1">
    <source>
        <dbReference type="Pfam" id="PF13470"/>
    </source>
</evidence>
<dbReference type="Proteomes" id="UP000235347">
    <property type="component" value="Unassembled WGS sequence"/>
</dbReference>
<dbReference type="EMBL" id="PNYB01000020">
    <property type="protein sequence ID" value="PMS19869.1"/>
    <property type="molecule type" value="Genomic_DNA"/>
</dbReference>
<feature type="domain" description="PIN" evidence="1">
    <location>
        <begin position="14"/>
        <end position="128"/>
    </location>
</feature>
<dbReference type="InterPro" id="IPR002716">
    <property type="entry name" value="PIN_dom"/>
</dbReference>
<proteinExistence type="predicted"/>
<comment type="caution">
    <text evidence="2">The sequence shown here is derived from an EMBL/GenBank/DDBJ whole genome shotgun (WGS) entry which is preliminary data.</text>
</comment>
<protein>
    <submittedName>
        <fullName evidence="2">Putative toxin-antitoxin system toxin component, PIN family</fullName>
    </submittedName>
</protein>
<evidence type="ECO:0000313" key="3">
    <source>
        <dbReference type="Proteomes" id="UP000235347"/>
    </source>
</evidence>
<accession>A0A2N7VRW0</accession>
<name>A0A2N7VRW0_9BURK</name>
<dbReference type="Pfam" id="PF13470">
    <property type="entry name" value="PIN_3"/>
    <property type="match status" value="1"/>
</dbReference>
<dbReference type="SUPFAM" id="SSF88723">
    <property type="entry name" value="PIN domain-like"/>
    <property type="match status" value="1"/>
</dbReference>
<dbReference type="PANTHER" id="PTHR34610">
    <property type="entry name" value="SSL7007 PROTEIN"/>
    <property type="match status" value="1"/>
</dbReference>
<dbReference type="NCBIfam" id="TIGR00305">
    <property type="entry name" value="putative toxin-antitoxin system toxin component, PIN family"/>
    <property type="match status" value="1"/>
</dbReference>
<reference evidence="2 3" key="1">
    <citation type="submission" date="2018-01" db="EMBL/GenBank/DDBJ databases">
        <title>Whole genome analyses suggest that Burkholderia sensu lato contains two further novel genera in the rhizoxinica-symbiotica group Mycetohabitans gen. nov., and Trinickia gen. nov.: implications for the evolution of diazotrophy and nodulation in the Burkholderiaceae.</title>
        <authorList>
            <person name="Estrada-de los Santos P."/>
            <person name="Palmer M."/>
            <person name="Chavez-Ramirez B."/>
            <person name="Beukes C."/>
            <person name="Steenkamp E.T."/>
            <person name="Hirsch A.M."/>
            <person name="Manyaka P."/>
            <person name="Maluk M."/>
            <person name="Lafos M."/>
            <person name="Crook M."/>
            <person name="Gross E."/>
            <person name="Simon M.F."/>
            <person name="Bueno dos Reis Junior F."/>
            <person name="Poole P.S."/>
            <person name="Venter S.N."/>
            <person name="James E.K."/>
        </authorList>
    </citation>
    <scope>NUCLEOTIDE SEQUENCE [LARGE SCALE GENOMIC DNA]</scope>
    <source>
        <strain evidence="2 3">GP25-8</strain>
    </source>
</reference>
<gene>
    <name evidence="2" type="ORF">C0Z19_20600</name>
</gene>
<dbReference type="InterPro" id="IPR002850">
    <property type="entry name" value="PIN_toxin-like"/>
</dbReference>
<dbReference type="InterPro" id="IPR029060">
    <property type="entry name" value="PIN-like_dom_sf"/>
</dbReference>
<evidence type="ECO:0000313" key="2">
    <source>
        <dbReference type="EMBL" id="PMS19869.1"/>
    </source>
</evidence>
<keyword evidence="3" id="KW-1185">Reference proteome</keyword>
<organism evidence="2 3">
    <name type="scientific">Trinickia soli</name>
    <dbReference type="NCBI Taxonomy" id="380675"/>
    <lineage>
        <taxon>Bacteria</taxon>
        <taxon>Pseudomonadati</taxon>
        <taxon>Pseudomonadota</taxon>
        <taxon>Betaproteobacteria</taxon>
        <taxon>Burkholderiales</taxon>
        <taxon>Burkholderiaceae</taxon>
        <taxon>Trinickia</taxon>
    </lineage>
</organism>